<evidence type="ECO:0000256" key="4">
    <source>
        <dbReference type="ARBA" id="ARBA00023125"/>
    </source>
</evidence>
<keyword evidence="1" id="KW-0479">Metal-binding</keyword>
<feature type="region of interest" description="Disordered" evidence="7">
    <location>
        <begin position="63"/>
        <end position="84"/>
    </location>
</feature>
<dbReference type="InterPro" id="IPR052360">
    <property type="entry name" value="Transcr_Regulatory_Proteins"/>
</dbReference>
<keyword evidence="5" id="KW-0804">Transcription</keyword>
<dbReference type="PANTHER" id="PTHR36206">
    <property type="entry name" value="ASPERCRYPTIN BIOSYNTHESIS CLUSTER-SPECIFIC TRANSCRIPTION REGULATOR ATNN-RELATED"/>
    <property type="match status" value="1"/>
</dbReference>
<dbReference type="Gene3D" id="4.10.240.10">
    <property type="entry name" value="Zn(2)-C6 fungal-type DNA-binding domain"/>
    <property type="match status" value="1"/>
</dbReference>
<keyword evidence="2" id="KW-0862">Zinc</keyword>
<dbReference type="InterPro" id="IPR001138">
    <property type="entry name" value="Zn2Cys6_DnaBD"/>
</dbReference>
<keyword evidence="4" id="KW-0238">DNA-binding</keyword>
<keyword evidence="6" id="KW-0539">Nucleus</keyword>
<dbReference type="Pfam" id="PF11951">
    <property type="entry name" value="Fungal_trans_2"/>
    <property type="match status" value="1"/>
</dbReference>
<dbReference type="GO" id="GO:0008270">
    <property type="term" value="F:zinc ion binding"/>
    <property type="evidence" value="ECO:0007669"/>
    <property type="project" value="InterPro"/>
</dbReference>
<dbReference type="SUPFAM" id="SSF57701">
    <property type="entry name" value="Zn2/Cys6 DNA-binding domain"/>
    <property type="match status" value="1"/>
</dbReference>
<evidence type="ECO:0000256" key="7">
    <source>
        <dbReference type="SAM" id="MobiDB-lite"/>
    </source>
</evidence>
<dbReference type="InterPro" id="IPR021858">
    <property type="entry name" value="Fun_TF"/>
</dbReference>
<dbReference type="Proteomes" id="UP000078343">
    <property type="component" value="Unassembled WGS sequence"/>
</dbReference>
<evidence type="ECO:0000256" key="1">
    <source>
        <dbReference type="ARBA" id="ARBA00022723"/>
    </source>
</evidence>
<dbReference type="PANTHER" id="PTHR36206:SF12">
    <property type="entry name" value="ASPERCRYPTIN BIOSYNTHESIS CLUSTER-SPECIFIC TRANSCRIPTION REGULATOR ATNN-RELATED"/>
    <property type="match status" value="1"/>
</dbReference>
<dbReference type="InterPro" id="IPR036864">
    <property type="entry name" value="Zn2-C6_fun-type_DNA-bd_sf"/>
</dbReference>
<dbReference type="OrthoDB" id="2123952at2759"/>
<dbReference type="EMBL" id="LVYI01000003">
    <property type="protein sequence ID" value="OAP61912.1"/>
    <property type="molecule type" value="Genomic_DNA"/>
</dbReference>
<protein>
    <recommendedName>
        <fullName evidence="8">Zn(2)-C6 fungal-type domain-containing protein</fullName>
    </recommendedName>
</protein>
<feature type="compositionally biased region" description="Low complexity" evidence="7">
    <location>
        <begin position="64"/>
        <end position="83"/>
    </location>
</feature>
<dbReference type="CDD" id="cd00067">
    <property type="entry name" value="GAL4"/>
    <property type="match status" value="1"/>
</dbReference>
<dbReference type="AlphaFoldDB" id="A0A178ZQJ0"/>
<evidence type="ECO:0000313" key="10">
    <source>
        <dbReference type="Proteomes" id="UP000078343"/>
    </source>
</evidence>
<name>A0A178ZQJ0_9EURO</name>
<keyword evidence="10" id="KW-1185">Reference proteome</keyword>
<sequence length="427" mass="47360">MTLPRLGNPRQKAFSHKVRTGCMTCRRRRVKCDEAKPACLNCTRGNRHCLGYVPPAATVFTLDSGQSSASNRSSSSQSPQTATSEDDLLVFKPLDATFGTDEERRSLQHFLCLTSSVVAHYGPQGDFYTVLVPQLARRSPAVKHMLVALSMTHEKFHTGVATASPNMTSQAVSHYISAIVDIRSNNPPKLHVVIASLVAWVIELFQNNLPAAIVHLRGTLKLLREYQRSKPPPSEQDALQRAILPTASLAKGLTQLMARTGPLKGEIEPGYQGHISYPWSRPMFASFVEARSVICDYIEEIADSENARDLRDIERLVAFWFQSVRRWDQENVPTPTMAALLLLFNLTLALLPSSDVAGFSYSVNPSTIDFVVDKAATLTNIQQKLEMRNEDLKQTLVIVLDFVVRLFPDSLSHGRAVLLLSQLHGQG</sequence>
<dbReference type="Pfam" id="PF00172">
    <property type="entry name" value="Zn_clus"/>
    <property type="match status" value="1"/>
</dbReference>
<evidence type="ECO:0000256" key="2">
    <source>
        <dbReference type="ARBA" id="ARBA00022833"/>
    </source>
</evidence>
<evidence type="ECO:0000259" key="8">
    <source>
        <dbReference type="PROSITE" id="PS50048"/>
    </source>
</evidence>
<dbReference type="GeneID" id="30008284"/>
<reference evidence="9 10" key="1">
    <citation type="submission" date="2016-04" db="EMBL/GenBank/DDBJ databases">
        <title>Draft genome of Fonsecaea erecta CBS 125763.</title>
        <authorList>
            <person name="Weiss V.A."/>
            <person name="Vicente V.A."/>
            <person name="Raittz R.T."/>
            <person name="Moreno L.F."/>
            <person name="De Souza E.M."/>
            <person name="Pedrosa F.O."/>
            <person name="Steffens M.B."/>
            <person name="Faoro H."/>
            <person name="Tadra-Sfeir M.Z."/>
            <person name="Najafzadeh M.J."/>
            <person name="Felipe M.S."/>
            <person name="Teixeira M."/>
            <person name="Sun J."/>
            <person name="Xi L."/>
            <person name="Gomes R."/>
            <person name="De Azevedo C.M."/>
            <person name="Salgado C.G."/>
            <person name="Da Silva M.B."/>
            <person name="Nascimento M.F."/>
            <person name="Queiroz-Telles F."/>
            <person name="Attili D.S."/>
            <person name="Gorbushina A."/>
        </authorList>
    </citation>
    <scope>NUCLEOTIDE SEQUENCE [LARGE SCALE GENOMIC DNA]</scope>
    <source>
        <strain evidence="9 10">CBS 125763</strain>
    </source>
</reference>
<evidence type="ECO:0000256" key="5">
    <source>
        <dbReference type="ARBA" id="ARBA00023163"/>
    </source>
</evidence>
<feature type="domain" description="Zn(2)-C6 fungal-type" evidence="8">
    <location>
        <begin position="21"/>
        <end position="49"/>
    </location>
</feature>
<evidence type="ECO:0000313" key="9">
    <source>
        <dbReference type="EMBL" id="OAP61912.1"/>
    </source>
</evidence>
<organism evidence="9 10">
    <name type="scientific">Fonsecaea erecta</name>
    <dbReference type="NCBI Taxonomy" id="1367422"/>
    <lineage>
        <taxon>Eukaryota</taxon>
        <taxon>Fungi</taxon>
        <taxon>Dikarya</taxon>
        <taxon>Ascomycota</taxon>
        <taxon>Pezizomycotina</taxon>
        <taxon>Eurotiomycetes</taxon>
        <taxon>Chaetothyriomycetidae</taxon>
        <taxon>Chaetothyriales</taxon>
        <taxon>Herpotrichiellaceae</taxon>
        <taxon>Fonsecaea</taxon>
    </lineage>
</organism>
<proteinExistence type="predicted"/>
<dbReference type="GO" id="GO:0003677">
    <property type="term" value="F:DNA binding"/>
    <property type="evidence" value="ECO:0007669"/>
    <property type="project" value="UniProtKB-KW"/>
</dbReference>
<keyword evidence="3" id="KW-0805">Transcription regulation</keyword>
<dbReference type="GO" id="GO:0000981">
    <property type="term" value="F:DNA-binding transcription factor activity, RNA polymerase II-specific"/>
    <property type="evidence" value="ECO:0007669"/>
    <property type="project" value="InterPro"/>
</dbReference>
<comment type="caution">
    <text evidence="9">The sequence shown here is derived from an EMBL/GenBank/DDBJ whole genome shotgun (WGS) entry which is preliminary data.</text>
</comment>
<dbReference type="PROSITE" id="PS50048">
    <property type="entry name" value="ZN2_CY6_FUNGAL_2"/>
    <property type="match status" value="1"/>
</dbReference>
<accession>A0A178ZQJ0</accession>
<gene>
    <name evidence="9" type="ORF">AYL99_04115</name>
</gene>
<dbReference type="SMART" id="SM00066">
    <property type="entry name" value="GAL4"/>
    <property type="match status" value="1"/>
</dbReference>
<dbReference type="RefSeq" id="XP_018695279.1">
    <property type="nucleotide sequence ID" value="XM_018835629.1"/>
</dbReference>
<evidence type="ECO:0000256" key="3">
    <source>
        <dbReference type="ARBA" id="ARBA00023015"/>
    </source>
</evidence>
<dbReference type="PROSITE" id="PS00463">
    <property type="entry name" value="ZN2_CY6_FUNGAL_1"/>
    <property type="match status" value="1"/>
</dbReference>
<evidence type="ECO:0000256" key="6">
    <source>
        <dbReference type="ARBA" id="ARBA00023242"/>
    </source>
</evidence>